<dbReference type="KEGG" id="peu:105136749"/>
<comment type="subcellular location">
    <subcellularLocation>
        <location evidence="1">Nucleus</location>
    </subcellularLocation>
</comment>
<name>A0AAJ6V3B0_POPEU</name>
<feature type="region of interest" description="PFYRE" evidence="5">
    <location>
        <begin position="365"/>
        <end position="456"/>
    </location>
</feature>
<proteinExistence type="inferred from homology"/>
<keyword evidence="2" id="KW-0805">Transcription regulation</keyword>
<keyword evidence="6" id="KW-1185">Reference proteome</keyword>
<keyword evidence="4" id="KW-0539">Nucleus</keyword>
<evidence type="ECO:0000313" key="6">
    <source>
        <dbReference type="Proteomes" id="UP000694918"/>
    </source>
</evidence>
<comment type="similarity">
    <text evidence="5">Belongs to the GRAS family.</text>
</comment>
<reference evidence="7" key="1">
    <citation type="submission" date="2025-08" db="UniProtKB">
        <authorList>
            <consortium name="RefSeq"/>
        </authorList>
    </citation>
    <scope>IDENTIFICATION</scope>
</reference>
<feature type="region of interest" description="Leucine repeat II (LRII)" evidence="5">
    <location>
        <begin position="324"/>
        <end position="356"/>
    </location>
</feature>
<dbReference type="InterPro" id="IPR005202">
    <property type="entry name" value="TF_GRAS"/>
</dbReference>
<accession>A0AAJ6V3B0</accession>
<dbReference type="PANTHER" id="PTHR31636">
    <property type="entry name" value="OSJNBA0084A10.13 PROTEIN-RELATED"/>
    <property type="match status" value="1"/>
</dbReference>
<dbReference type="GeneID" id="105136749"/>
<evidence type="ECO:0000256" key="5">
    <source>
        <dbReference type="PROSITE-ProRule" id="PRU01191"/>
    </source>
</evidence>
<dbReference type="Proteomes" id="UP000694918">
    <property type="component" value="Unplaced"/>
</dbReference>
<gene>
    <name evidence="7" type="primary">LOC105136749</name>
</gene>
<evidence type="ECO:0000256" key="3">
    <source>
        <dbReference type="ARBA" id="ARBA00023163"/>
    </source>
</evidence>
<organism evidence="6 7">
    <name type="scientific">Populus euphratica</name>
    <name type="common">Euphrates poplar</name>
    <dbReference type="NCBI Taxonomy" id="75702"/>
    <lineage>
        <taxon>Eukaryota</taxon>
        <taxon>Viridiplantae</taxon>
        <taxon>Streptophyta</taxon>
        <taxon>Embryophyta</taxon>
        <taxon>Tracheophyta</taxon>
        <taxon>Spermatophyta</taxon>
        <taxon>Magnoliopsida</taxon>
        <taxon>eudicotyledons</taxon>
        <taxon>Gunneridae</taxon>
        <taxon>Pentapetalae</taxon>
        <taxon>rosids</taxon>
        <taxon>fabids</taxon>
        <taxon>Malpighiales</taxon>
        <taxon>Salicaceae</taxon>
        <taxon>Saliceae</taxon>
        <taxon>Populus</taxon>
    </lineage>
</organism>
<dbReference type="Pfam" id="PF03514">
    <property type="entry name" value="GRAS"/>
    <property type="match status" value="1"/>
</dbReference>
<dbReference type="GO" id="GO:0005634">
    <property type="term" value="C:nucleus"/>
    <property type="evidence" value="ECO:0007669"/>
    <property type="project" value="UniProtKB-SubCell"/>
</dbReference>
<sequence>MAHSFLSREFNDEYISETSGLDLSLAAMACYPYPYLPIFENNVVSWMLPLPDETEDAKRIKRSSSMVESIRSNGSSLYSGGSSICRSSSTNSLNNIPKLHFRNHIWNYTQRYHAAEVVEEEAAAMINAEEGGNEEEGNADGMRLVQLLIACAEAVACRDKSHASALLSELRSKALVFGSAFQRVASCFVQGLIDRLSFFQPLGAVGFVAPTMNIIDIASGKKEEALRLVYEICPHIRFGHFVANNSILEAFERESSVHVVDLGMTLGLPHGHQWRLLIQSLAERAGKPPSLFRISGVGLCVDRFRPPSLFRITGVGLCVDRFRIIGDELEEYAKDMGINLEFSVVKSSLENLRPEDIKTSEDEVLVVNSILQLHCVVKESRGALNSVFQIIHELSPKVLVLVEQDSSHNGPFFLGRFMEALHYYSAIFDSLDTMLPKYDTRRAKMEQFYFAEEIKNIVSCEGPARVERHERVDQWRRRMSRAGFQVAPIKMMAQAKQWLVKSKVCDGYTVVEEKGCLVLGWKSKPIIAASCWKC</sequence>
<feature type="region of interest" description="SAW" evidence="5">
    <location>
        <begin position="459"/>
        <end position="533"/>
    </location>
</feature>
<evidence type="ECO:0000256" key="2">
    <source>
        <dbReference type="ARBA" id="ARBA00023015"/>
    </source>
</evidence>
<evidence type="ECO:0000313" key="7">
    <source>
        <dbReference type="RefSeq" id="XP_011040510.1"/>
    </source>
</evidence>
<feature type="short sequence motif" description="VHIID" evidence="5">
    <location>
        <begin position="257"/>
        <end position="261"/>
    </location>
</feature>
<keyword evidence="3" id="KW-0804">Transcription</keyword>
<evidence type="ECO:0000256" key="1">
    <source>
        <dbReference type="ARBA" id="ARBA00004123"/>
    </source>
</evidence>
<dbReference type="PROSITE" id="PS50985">
    <property type="entry name" value="GRAS"/>
    <property type="match status" value="1"/>
</dbReference>
<dbReference type="AlphaFoldDB" id="A0AAJ6V3B0"/>
<evidence type="ECO:0000256" key="4">
    <source>
        <dbReference type="ARBA" id="ARBA00023242"/>
    </source>
</evidence>
<protein>
    <submittedName>
        <fullName evidence="7">DELLA protein RGL1-like</fullName>
    </submittedName>
</protein>
<dbReference type="RefSeq" id="XP_011040510.1">
    <property type="nucleotide sequence ID" value="XM_011042208.1"/>
</dbReference>
<comment type="caution">
    <text evidence="5">Lacks conserved residue(s) required for the propagation of feature annotation.</text>
</comment>